<dbReference type="Proteomes" id="UP000318704">
    <property type="component" value="Chromosome"/>
</dbReference>
<dbReference type="AlphaFoldDB" id="A0A517VZG9"/>
<evidence type="ECO:0000256" key="2">
    <source>
        <dbReference type="SAM" id="MobiDB-lite"/>
    </source>
</evidence>
<evidence type="ECO:0000313" key="3">
    <source>
        <dbReference type="EMBL" id="QDT98401.1"/>
    </source>
</evidence>
<feature type="compositionally biased region" description="Polar residues" evidence="2">
    <location>
        <begin position="286"/>
        <end position="299"/>
    </location>
</feature>
<feature type="region of interest" description="Disordered" evidence="2">
    <location>
        <begin position="275"/>
        <end position="299"/>
    </location>
</feature>
<evidence type="ECO:0008006" key="5">
    <source>
        <dbReference type="Google" id="ProtNLM"/>
    </source>
</evidence>
<proteinExistence type="predicted"/>
<keyword evidence="1" id="KW-0175">Coiled coil</keyword>
<protein>
    <recommendedName>
        <fullName evidence="5">Tetratricopeptide repeat protein</fullName>
    </recommendedName>
</protein>
<gene>
    <name evidence="3" type="ORF">V144x_38870</name>
</gene>
<accession>A0A517VZG9</accession>
<reference evidence="3 4" key="1">
    <citation type="submission" date="2019-03" db="EMBL/GenBank/DDBJ databases">
        <title>Deep-cultivation of Planctomycetes and their phenomic and genomic characterization uncovers novel biology.</title>
        <authorList>
            <person name="Wiegand S."/>
            <person name="Jogler M."/>
            <person name="Boedeker C."/>
            <person name="Pinto D."/>
            <person name="Vollmers J."/>
            <person name="Rivas-Marin E."/>
            <person name="Kohn T."/>
            <person name="Peeters S.H."/>
            <person name="Heuer A."/>
            <person name="Rast P."/>
            <person name="Oberbeckmann S."/>
            <person name="Bunk B."/>
            <person name="Jeske O."/>
            <person name="Meyerdierks A."/>
            <person name="Storesund J.E."/>
            <person name="Kallscheuer N."/>
            <person name="Luecker S."/>
            <person name="Lage O.M."/>
            <person name="Pohl T."/>
            <person name="Merkel B.J."/>
            <person name="Hornburger P."/>
            <person name="Mueller R.-W."/>
            <person name="Bruemmer F."/>
            <person name="Labrenz M."/>
            <person name="Spormann A.M."/>
            <person name="Op den Camp H."/>
            <person name="Overmann J."/>
            <person name="Amann R."/>
            <person name="Jetten M.S.M."/>
            <person name="Mascher T."/>
            <person name="Medema M.H."/>
            <person name="Devos D.P."/>
            <person name="Kaster A.-K."/>
            <person name="Ovreas L."/>
            <person name="Rohde M."/>
            <person name="Galperin M.Y."/>
            <person name="Jogler C."/>
        </authorList>
    </citation>
    <scope>NUCLEOTIDE SEQUENCE [LARGE SCALE GENOMIC DNA]</scope>
    <source>
        <strain evidence="3 4">V144</strain>
    </source>
</reference>
<sequence length="399" mass="44006">MIAAIKAALINNQSQPWMYDVLALSMEIVGRPKDEIQRALLSRIDFSAADVSNMVYSAAYLSRFSADEQALKLYQQASKLAPARPEPYVMGLRLAEKLKDPQAIQWAATGILTHVWVKGHQKLHEKALNALADLEQSFESSGRKAEAEQLRLARKEALKRDLQLELTWNGDGDLDLIVEEPKGTVCSFEAPLTAGGGVLLNDGYGPRQENCHEEYLCANGFPGTYVVRVRYVSGKIVGQRAKLKVTRYRGSEQPIIQSMIVPLAKEDQLIRIDLSKGRRRKKSEVPQPQQNSQKTSQRTIHNLSHAVGPLSKQAVKSLKGFRVSRQVGAGVSTGRQVPFVTGSQNVGGIANQPVITVIPEGISLSGAAVVSPDRRYVRLSLSPQFTNVTEVFTFSFFQP</sequence>
<dbReference type="EMBL" id="CP037920">
    <property type="protein sequence ID" value="QDT98401.1"/>
    <property type="molecule type" value="Genomic_DNA"/>
</dbReference>
<name>A0A517VZG9_9PLAN</name>
<evidence type="ECO:0000313" key="4">
    <source>
        <dbReference type="Proteomes" id="UP000318704"/>
    </source>
</evidence>
<organism evidence="3 4">
    <name type="scientific">Gimesia aquarii</name>
    <dbReference type="NCBI Taxonomy" id="2527964"/>
    <lineage>
        <taxon>Bacteria</taxon>
        <taxon>Pseudomonadati</taxon>
        <taxon>Planctomycetota</taxon>
        <taxon>Planctomycetia</taxon>
        <taxon>Planctomycetales</taxon>
        <taxon>Planctomycetaceae</taxon>
        <taxon>Gimesia</taxon>
    </lineage>
</organism>
<evidence type="ECO:0000256" key="1">
    <source>
        <dbReference type="SAM" id="Coils"/>
    </source>
</evidence>
<dbReference type="KEGG" id="gaw:V144x_38870"/>
<feature type="coiled-coil region" evidence="1">
    <location>
        <begin position="117"/>
        <end position="165"/>
    </location>
</feature>